<dbReference type="PANTHER" id="PTHR12220">
    <property type="entry name" value="50S/60S RIBOSOMAL PROTEIN L16"/>
    <property type="match status" value="1"/>
</dbReference>
<keyword evidence="3 4" id="KW-0687">Ribonucleoprotein</keyword>
<dbReference type="CDD" id="cd01433">
    <property type="entry name" value="Ribosomal_L16_L10e"/>
    <property type="match status" value="1"/>
</dbReference>
<evidence type="ECO:0000256" key="1">
    <source>
        <dbReference type="ARBA" id="ARBA00008931"/>
    </source>
</evidence>
<dbReference type="EMBL" id="JASBNA010000032">
    <property type="protein sequence ID" value="KAK7683096.1"/>
    <property type="molecule type" value="Genomic_DNA"/>
</dbReference>
<keyword evidence="6" id="KW-1185">Reference proteome</keyword>
<proteinExistence type="inferred from homology"/>
<gene>
    <name evidence="5" type="ORF">QCA50_013769</name>
</gene>
<evidence type="ECO:0000256" key="3">
    <source>
        <dbReference type="ARBA" id="ARBA00023274"/>
    </source>
</evidence>
<dbReference type="GO" id="GO:0003735">
    <property type="term" value="F:structural constituent of ribosome"/>
    <property type="evidence" value="ECO:0007669"/>
    <property type="project" value="InterPro"/>
</dbReference>
<evidence type="ECO:0000256" key="2">
    <source>
        <dbReference type="ARBA" id="ARBA00022980"/>
    </source>
</evidence>
<dbReference type="SUPFAM" id="SSF54686">
    <property type="entry name" value="Ribosomal protein L16p/L10e"/>
    <property type="match status" value="1"/>
</dbReference>
<dbReference type="Pfam" id="PF00252">
    <property type="entry name" value="Ribosomal_L16"/>
    <property type="match status" value="1"/>
</dbReference>
<dbReference type="GO" id="GO:0005762">
    <property type="term" value="C:mitochondrial large ribosomal subunit"/>
    <property type="evidence" value="ECO:0007669"/>
    <property type="project" value="TreeGrafter"/>
</dbReference>
<name>A0AAW0FQF1_9APHY</name>
<comment type="caution">
    <text evidence="5">The sequence shown here is derived from an EMBL/GenBank/DDBJ whole genome shotgun (WGS) entry which is preliminary data.</text>
</comment>
<sequence>MFALSSARSLLASCRPSTSILGHVQTRIPSLLNPTNSVSRASSQLAPRNVKFIKRHKGILPIPIGGSIKGTTLAFGQWGIRIKGNGARLSAKQLSTVEETIKRKIKVIKGARVWMRVFPDIPVCIKGNETRMGKGKGSFEFWATRVAPGRVLFEIGGAPIREELAREALRLASAKLPVLTEFIDRSAPPRLGNLLITPELAKEVKLSDATLRKMS</sequence>
<dbReference type="NCBIfam" id="TIGR01164">
    <property type="entry name" value="rplP_bact"/>
    <property type="match status" value="1"/>
</dbReference>
<evidence type="ECO:0008006" key="7">
    <source>
        <dbReference type="Google" id="ProtNLM"/>
    </source>
</evidence>
<dbReference type="AlphaFoldDB" id="A0AAW0FQF1"/>
<dbReference type="InterPro" id="IPR020798">
    <property type="entry name" value="Ribosomal_uL16_CS"/>
</dbReference>
<dbReference type="GO" id="GO:0019843">
    <property type="term" value="F:rRNA binding"/>
    <property type="evidence" value="ECO:0007669"/>
    <property type="project" value="InterPro"/>
</dbReference>
<dbReference type="InterPro" id="IPR047873">
    <property type="entry name" value="Ribosomal_uL16"/>
</dbReference>
<dbReference type="GO" id="GO:0032543">
    <property type="term" value="P:mitochondrial translation"/>
    <property type="evidence" value="ECO:0007669"/>
    <property type="project" value="TreeGrafter"/>
</dbReference>
<dbReference type="PANTHER" id="PTHR12220:SF13">
    <property type="entry name" value="LARGE RIBOSOMAL SUBUNIT PROTEIN UL16M"/>
    <property type="match status" value="1"/>
</dbReference>
<dbReference type="InterPro" id="IPR016180">
    <property type="entry name" value="Ribosomal_uL16_dom"/>
</dbReference>
<comment type="similarity">
    <text evidence="1 4">Belongs to the universal ribosomal protein uL16 family.</text>
</comment>
<evidence type="ECO:0000256" key="4">
    <source>
        <dbReference type="RuleBase" id="RU004413"/>
    </source>
</evidence>
<evidence type="ECO:0000313" key="6">
    <source>
        <dbReference type="Proteomes" id="UP001385951"/>
    </source>
</evidence>
<organism evidence="5 6">
    <name type="scientific">Cerrena zonata</name>
    <dbReference type="NCBI Taxonomy" id="2478898"/>
    <lineage>
        <taxon>Eukaryota</taxon>
        <taxon>Fungi</taxon>
        <taxon>Dikarya</taxon>
        <taxon>Basidiomycota</taxon>
        <taxon>Agaricomycotina</taxon>
        <taxon>Agaricomycetes</taxon>
        <taxon>Polyporales</taxon>
        <taxon>Cerrenaceae</taxon>
        <taxon>Cerrena</taxon>
    </lineage>
</organism>
<dbReference type="PRINTS" id="PR00060">
    <property type="entry name" value="RIBOSOMALL16"/>
</dbReference>
<protein>
    <recommendedName>
        <fullName evidence="7">Ribosomal protein L16</fullName>
    </recommendedName>
</protein>
<dbReference type="InterPro" id="IPR036920">
    <property type="entry name" value="Ribosomal_uL16_sf"/>
</dbReference>
<reference evidence="5 6" key="1">
    <citation type="submission" date="2022-09" db="EMBL/GenBank/DDBJ databases">
        <authorList>
            <person name="Palmer J.M."/>
        </authorList>
    </citation>
    <scope>NUCLEOTIDE SEQUENCE [LARGE SCALE GENOMIC DNA]</scope>
    <source>
        <strain evidence="5 6">DSM 7382</strain>
    </source>
</reference>
<accession>A0AAW0FQF1</accession>
<dbReference type="Gene3D" id="3.90.1170.10">
    <property type="entry name" value="Ribosomal protein L10e/L16"/>
    <property type="match status" value="1"/>
</dbReference>
<dbReference type="PROSITE" id="PS00701">
    <property type="entry name" value="RIBOSOMAL_L16_2"/>
    <property type="match status" value="1"/>
</dbReference>
<evidence type="ECO:0000313" key="5">
    <source>
        <dbReference type="EMBL" id="KAK7683096.1"/>
    </source>
</evidence>
<dbReference type="InterPro" id="IPR000114">
    <property type="entry name" value="Ribosomal_uL16_bact-type"/>
</dbReference>
<dbReference type="Proteomes" id="UP001385951">
    <property type="component" value="Unassembled WGS sequence"/>
</dbReference>
<keyword evidence="2 4" id="KW-0689">Ribosomal protein</keyword>